<evidence type="ECO:0000313" key="1">
    <source>
        <dbReference type="EMBL" id="RJE23785.1"/>
    </source>
</evidence>
<gene>
    <name evidence="1" type="ORF">PHISCL_03870</name>
</gene>
<dbReference type="AlphaFoldDB" id="A0A3A3A0X2"/>
<reference evidence="2" key="1">
    <citation type="submission" date="2017-02" db="EMBL/GenBank/DDBJ databases">
        <authorList>
            <person name="Tafer H."/>
            <person name="Lopandic K."/>
        </authorList>
    </citation>
    <scope>NUCLEOTIDE SEQUENCE [LARGE SCALE GENOMIC DNA]</scope>
    <source>
        <strain evidence="2">CBS 366.77</strain>
    </source>
</reference>
<proteinExistence type="predicted"/>
<evidence type="ECO:0000313" key="2">
    <source>
        <dbReference type="Proteomes" id="UP000266188"/>
    </source>
</evidence>
<dbReference type="EMBL" id="MVGC01000105">
    <property type="protein sequence ID" value="RJE23785.1"/>
    <property type="molecule type" value="Genomic_DNA"/>
</dbReference>
<comment type="caution">
    <text evidence="1">The sequence shown here is derived from an EMBL/GenBank/DDBJ whole genome shotgun (WGS) entry which is preliminary data.</text>
</comment>
<sequence length="66" mass="7642">MVAICRQSGMSAQAAFNHIGSMLVSRYREWYLALVELPSWGERVDSDVQRYIRGIQNVVQANLNWR</sequence>
<dbReference type="STRING" id="2070753.A0A3A3A0X2"/>
<dbReference type="Gene3D" id="1.10.600.10">
    <property type="entry name" value="Farnesyl Diphosphate Synthase"/>
    <property type="match status" value="1"/>
</dbReference>
<dbReference type="OrthoDB" id="2861623at2759"/>
<dbReference type="SUPFAM" id="SSF48576">
    <property type="entry name" value="Terpenoid synthases"/>
    <property type="match status" value="1"/>
</dbReference>
<protein>
    <submittedName>
        <fullName evidence="1">Uncharacterized protein</fullName>
    </submittedName>
</protein>
<dbReference type="Proteomes" id="UP000266188">
    <property type="component" value="Unassembled WGS sequence"/>
</dbReference>
<organism evidence="1 2">
    <name type="scientific">Aspergillus sclerotialis</name>
    <dbReference type="NCBI Taxonomy" id="2070753"/>
    <lineage>
        <taxon>Eukaryota</taxon>
        <taxon>Fungi</taxon>
        <taxon>Dikarya</taxon>
        <taxon>Ascomycota</taxon>
        <taxon>Pezizomycotina</taxon>
        <taxon>Eurotiomycetes</taxon>
        <taxon>Eurotiomycetidae</taxon>
        <taxon>Eurotiales</taxon>
        <taxon>Aspergillaceae</taxon>
        <taxon>Aspergillus</taxon>
        <taxon>Aspergillus subgen. Polypaecilum</taxon>
    </lineage>
</organism>
<keyword evidence="2" id="KW-1185">Reference proteome</keyword>
<accession>A0A3A3A0X2</accession>
<dbReference type="InterPro" id="IPR008949">
    <property type="entry name" value="Isoprenoid_synthase_dom_sf"/>
</dbReference>
<name>A0A3A3A0X2_9EURO</name>